<reference evidence="1" key="1">
    <citation type="journal article" date="2021" name="Microb. Physiol.">
        <title>Proteogenomic Insights into the Physiology of Marine, Sulfate-Reducing, Filamentous Desulfonema limicola and Desulfonema magnum.</title>
        <authorList>
            <person name="Schnaars V."/>
            <person name="Wohlbrand L."/>
            <person name="Scheve S."/>
            <person name="Hinrichs C."/>
            <person name="Reinhardt R."/>
            <person name="Rabus R."/>
        </authorList>
    </citation>
    <scope>NUCLEOTIDE SEQUENCE</scope>
    <source>
        <strain evidence="1">4be13</strain>
    </source>
</reference>
<sequence>MSGEETRLFLRYDPPSAEEKPGFLWHSQKKRCMKNFCSGTDVKKM</sequence>
<dbReference type="AlphaFoldDB" id="A0A975GNK3"/>
<keyword evidence="2" id="KW-1185">Reference proteome</keyword>
<accession>A0A975GNK3</accession>
<organism evidence="1 2">
    <name type="scientific">Desulfonema magnum</name>
    <dbReference type="NCBI Taxonomy" id="45655"/>
    <lineage>
        <taxon>Bacteria</taxon>
        <taxon>Pseudomonadati</taxon>
        <taxon>Thermodesulfobacteriota</taxon>
        <taxon>Desulfobacteria</taxon>
        <taxon>Desulfobacterales</taxon>
        <taxon>Desulfococcaceae</taxon>
        <taxon>Desulfonema</taxon>
    </lineage>
</organism>
<dbReference type="KEGG" id="dmm:dnm_029640"/>
<evidence type="ECO:0000313" key="2">
    <source>
        <dbReference type="Proteomes" id="UP000663722"/>
    </source>
</evidence>
<proteinExistence type="predicted"/>
<protein>
    <submittedName>
        <fullName evidence="1">Uncharacterized protein</fullName>
    </submittedName>
</protein>
<name>A0A975GNK3_9BACT</name>
<gene>
    <name evidence="1" type="ORF">dnm_029640</name>
</gene>
<dbReference type="EMBL" id="CP061800">
    <property type="protein sequence ID" value="QTA86938.1"/>
    <property type="molecule type" value="Genomic_DNA"/>
</dbReference>
<dbReference type="Proteomes" id="UP000663722">
    <property type="component" value="Chromosome"/>
</dbReference>
<evidence type="ECO:0000313" key="1">
    <source>
        <dbReference type="EMBL" id="QTA86938.1"/>
    </source>
</evidence>